<dbReference type="Proteomes" id="UP000282297">
    <property type="component" value="Chromosome"/>
</dbReference>
<dbReference type="EMBL" id="CP034171">
    <property type="protein sequence ID" value="AZI20736.1"/>
    <property type="molecule type" value="Genomic_DNA"/>
</dbReference>
<protein>
    <submittedName>
        <fullName evidence="1">Uncharacterized protein</fullName>
    </submittedName>
</protein>
<dbReference type="AlphaFoldDB" id="A0A3G8WY99"/>
<proteinExistence type="predicted"/>
<sequence length="533" mass="63834">MGEVAVRIIIGHKEIFGNTDVNCLELLKGYDPDTMIMLIANINFRLFQKQKDKEILNSYFFQEKFNTDQIKVLKNIEPEHILLFNEKTNDHFLQLILENYNWLLENKNGKSLFMDFLKCYLKINESAFGDDKTDFSTVNSEFFEEYSQLLFFSKVYEFERGKNITYQILKIKSLLNYYYSNYPEILSKFYELNEIENPDLWFSLILLFLTQQGKNEYHLFNVDNIIISNYFNKISINKILNKKIRNEQLKRHPIFKIDNDYIILNWNHFFIGLFHCIDFDLYRLYCKYVKEIKYPDYKSVISKKVSEEIMFRYIIKKLVKSKPSYTTLVFDEKKEGFPDCYLRIGNRLFLFEFKDYIATNKFLYSYDFGEIESFITENFINKGVAQLAHFINEFERFDQKFDSKINLKINKVQDVEVIPILIVSEEFFAVPPLESLLTKTLLLALKENNNIFKKVHKLVLLNMEELVNFITGNNRDDFFKLIFEYSKNKKIVTKPSSLRQFPDFKFPKNKFYKSDLLLEILNELPNSEKKITD</sequence>
<reference evidence="2" key="1">
    <citation type="submission" date="2018-11" db="EMBL/GenBank/DDBJ databases">
        <title>Proposal to divide the Flavobacteriaceae and reorganize its genera based on Amino Acid Identity values calculated from whole genome sequences.</title>
        <authorList>
            <person name="Nicholson A.C."/>
            <person name="Gulvik C.A."/>
            <person name="Whitney A.M."/>
            <person name="Humrighouse B.W."/>
            <person name="Bell M."/>
            <person name="Holmes B."/>
            <person name="Steigerwalt A.B."/>
            <person name="Villarma A."/>
            <person name="Sheth M."/>
            <person name="Batra D."/>
            <person name="Pryor J."/>
            <person name="Bernardet J.-F."/>
            <person name="Hugo C."/>
            <person name="Kampfer P."/>
            <person name="Newman J.D."/>
            <person name="McQuiston J.R."/>
        </authorList>
    </citation>
    <scope>NUCLEOTIDE SEQUENCE [LARGE SCALE GENOMIC DNA]</scope>
    <source>
        <strain evidence="2">H4753</strain>
    </source>
</reference>
<gene>
    <name evidence="1" type="ORF">EIH08_08475</name>
</gene>
<dbReference type="RefSeq" id="WP_124784923.1">
    <property type="nucleotide sequence ID" value="NZ_CP034171.1"/>
</dbReference>
<name>A0A3G8WY99_9FLAO</name>
<evidence type="ECO:0000313" key="2">
    <source>
        <dbReference type="Proteomes" id="UP000282297"/>
    </source>
</evidence>
<evidence type="ECO:0000313" key="1">
    <source>
        <dbReference type="EMBL" id="AZI20736.1"/>
    </source>
</evidence>
<accession>A0A3G8WY99</accession>
<organism evidence="1 2">
    <name type="scientific">Chryseobacterium taklimakanense</name>
    <dbReference type="NCBI Taxonomy" id="536441"/>
    <lineage>
        <taxon>Bacteria</taxon>
        <taxon>Pseudomonadati</taxon>
        <taxon>Bacteroidota</taxon>
        <taxon>Flavobacteriia</taxon>
        <taxon>Flavobacteriales</taxon>
        <taxon>Weeksellaceae</taxon>
        <taxon>Chryseobacterium group</taxon>
        <taxon>Chryseobacterium</taxon>
    </lineage>
</organism>